<dbReference type="Gene3D" id="1.25.40.10">
    <property type="entry name" value="Tetratricopeptide repeat domain"/>
    <property type="match status" value="1"/>
</dbReference>
<feature type="domain" description="Bacterial transcriptional activator" evidence="1">
    <location>
        <begin position="95"/>
        <end position="231"/>
    </location>
</feature>
<evidence type="ECO:0000259" key="1">
    <source>
        <dbReference type="SMART" id="SM01043"/>
    </source>
</evidence>
<dbReference type="Pfam" id="PF03704">
    <property type="entry name" value="BTAD"/>
    <property type="match status" value="1"/>
</dbReference>
<accession>I0WDM7</accession>
<dbReference type="InterPro" id="IPR011990">
    <property type="entry name" value="TPR-like_helical_dom_sf"/>
</dbReference>
<reference evidence="2 3" key="1">
    <citation type="journal article" date="2012" name="J. Bacteriol.">
        <title>Draft genome sequence of the nitrophenol-degrading actinomycete Rhodococcus imtechensis RKJ300.</title>
        <authorList>
            <person name="Vikram S."/>
            <person name="Kumar S."/>
            <person name="Subramanian S."/>
            <person name="Raghava G.P."/>
        </authorList>
    </citation>
    <scope>NUCLEOTIDE SEQUENCE [LARGE SCALE GENOMIC DNA]</scope>
    <source>
        <strain evidence="2 3">RKJ300</strain>
    </source>
</reference>
<dbReference type="Proteomes" id="UP000006447">
    <property type="component" value="Unassembled WGS sequence"/>
</dbReference>
<proteinExistence type="predicted"/>
<evidence type="ECO:0000313" key="3">
    <source>
        <dbReference type="Proteomes" id="UP000006447"/>
    </source>
</evidence>
<gene>
    <name evidence="2" type="ORF">W59_29959</name>
</gene>
<protein>
    <submittedName>
        <fullName evidence="2">SARP family transcriptional regulator</fullName>
    </submittedName>
</protein>
<organism evidence="2 3">
    <name type="scientific">Rhodococcus opacus RKJ300 = JCM 13270</name>
    <dbReference type="NCBI Taxonomy" id="1165867"/>
    <lineage>
        <taxon>Bacteria</taxon>
        <taxon>Bacillati</taxon>
        <taxon>Actinomycetota</taxon>
        <taxon>Actinomycetes</taxon>
        <taxon>Mycobacteriales</taxon>
        <taxon>Nocardiaceae</taxon>
        <taxon>Rhodococcus</taxon>
    </lineage>
</organism>
<evidence type="ECO:0000313" key="2">
    <source>
        <dbReference type="EMBL" id="EID74493.1"/>
    </source>
</evidence>
<dbReference type="InterPro" id="IPR005158">
    <property type="entry name" value="BTAD"/>
</dbReference>
<dbReference type="PANTHER" id="PTHR35807">
    <property type="entry name" value="TRANSCRIPTIONAL REGULATOR REDD-RELATED"/>
    <property type="match status" value="1"/>
</dbReference>
<dbReference type="AlphaFoldDB" id="I0WDM7"/>
<dbReference type="InterPro" id="IPR051677">
    <property type="entry name" value="AfsR-DnrI-RedD_regulator"/>
</dbReference>
<dbReference type="RefSeq" id="WP_007300295.1">
    <property type="nucleotide sequence ID" value="NZ_AJJH01000162.1"/>
</dbReference>
<dbReference type="EMBL" id="AJJH01000162">
    <property type="protein sequence ID" value="EID74493.1"/>
    <property type="molecule type" value="Genomic_DNA"/>
</dbReference>
<dbReference type="SUPFAM" id="SSF48452">
    <property type="entry name" value="TPR-like"/>
    <property type="match status" value="1"/>
</dbReference>
<name>I0WDM7_RHOOP</name>
<dbReference type="SMART" id="SM01043">
    <property type="entry name" value="BTAD"/>
    <property type="match status" value="1"/>
</dbReference>
<sequence length="238" mass="26913">MSQTDLTMRLFGGFDLRDGQSIIEVPVSLHRVLAFLALHDRRLPRCYVADTLWPDTGEEKAHANLRTALWRLHRLHCDIVYATPMELALDPAVRVDARTLHEAARNYRRTGTLPDPDTLLELRGELLPGCWDCWLVFERERLRYEAVELLESTSRACLAKGEMHLAAMLGLCAVECDPLRESAHQLVVRVSLAAGDRIVASRHARRYADLLKTELGLPPPPMVSDLLRMCPKQDISTS</sequence>
<comment type="caution">
    <text evidence="2">The sequence shown here is derived from an EMBL/GenBank/DDBJ whole genome shotgun (WGS) entry which is preliminary data.</text>
</comment>